<evidence type="ECO:0000256" key="14">
    <source>
        <dbReference type="RuleBase" id="RU365040"/>
    </source>
</evidence>
<dbReference type="InterPro" id="IPR016156">
    <property type="entry name" value="FAD/NAD-linked_Rdtase_dimer_sf"/>
</dbReference>
<dbReference type="NCBIfam" id="NF004776">
    <property type="entry name" value="PRK06116.1"/>
    <property type="match status" value="1"/>
</dbReference>
<evidence type="ECO:0000256" key="7">
    <source>
        <dbReference type="ARBA" id="ARBA00023157"/>
    </source>
</evidence>
<evidence type="ECO:0000256" key="5">
    <source>
        <dbReference type="ARBA" id="ARBA00022857"/>
    </source>
</evidence>
<dbReference type="PIRSF" id="PIRSF000350">
    <property type="entry name" value="Mercury_reductase_MerA"/>
    <property type="match status" value="1"/>
</dbReference>
<keyword evidence="11" id="KW-0520">NAD</keyword>
<reference evidence="17 18" key="2">
    <citation type="journal article" date="2018" name="Int. J. Syst. Evol. Microbiol.">
        <title>Marinobacterium aestuarii sp. nov., a benzene-degrading marine bacterium isolated from estuary sediment.</title>
        <authorList>
            <person name="Bae S.S."/>
            <person name="Jung J."/>
            <person name="Chung D."/>
            <person name="Baek K."/>
        </authorList>
    </citation>
    <scope>NUCLEOTIDE SEQUENCE [LARGE SCALE GENOMIC DNA]</scope>
    <source>
        <strain evidence="17 18">ST58-10</strain>
    </source>
</reference>
<evidence type="ECO:0000256" key="2">
    <source>
        <dbReference type="ARBA" id="ARBA00011738"/>
    </source>
</evidence>
<dbReference type="EC" id="1.8.1.7" evidence="14"/>
<keyword evidence="8 13" id="KW-0676">Redox-active center</keyword>
<dbReference type="PANTHER" id="PTHR42737">
    <property type="entry name" value="GLUTATHIONE REDUCTASE"/>
    <property type="match status" value="1"/>
</dbReference>
<comment type="cofactor">
    <cofactor evidence="11">
        <name>FAD</name>
        <dbReference type="ChEBI" id="CHEBI:57692"/>
    </cofactor>
    <text evidence="11">Binds 1 FAD per subunit.</text>
</comment>
<evidence type="ECO:0000256" key="12">
    <source>
        <dbReference type="PIRSR" id="PIRSR000350-4"/>
    </source>
</evidence>
<dbReference type="FunFam" id="3.50.50.60:FF:000051">
    <property type="entry name" value="Glutathione reductase"/>
    <property type="match status" value="1"/>
</dbReference>
<comment type="function">
    <text evidence="14">Catalyzes the reduction of glutathione disulfide (GSSG) to reduced glutathione (GSH).</text>
</comment>
<evidence type="ECO:0000313" key="18">
    <source>
        <dbReference type="Proteomes" id="UP000078070"/>
    </source>
</evidence>
<proteinExistence type="inferred from homology"/>
<dbReference type="GO" id="GO:0045454">
    <property type="term" value="P:cell redox homeostasis"/>
    <property type="evidence" value="ECO:0007669"/>
    <property type="project" value="InterPro"/>
</dbReference>
<keyword evidence="18" id="KW-1185">Reference proteome</keyword>
<reference evidence="18" key="1">
    <citation type="submission" date="2016-05" db="EMBL/GenBank/DDBJ databases">
        <authorList>
            <person name="Baek K."/>
            <person name="Yang S.-J."/>
        </authorList>
    </citation>
    <scope>NUCLEOTIDE SEQUENCE [LARGE SCALE GENOMIC DNA]</scope>
    <source>
        <strain evidence="18">ST58-10</strain>
    </source>
</reference>
<dbReference type="PRINTS" id="PR00411">
    <property type="entry name" value="PNDRDTASEI"/>
</dbReference>
<evidence type="ECO:0000259" key="16">
    <source>
        <dbReference type="Pfam" id="PF07992"/>
    </source>
</evidence>
<dbReference type="GO" id="GO:0034599">
    <property type="term" value="P:cellular response to oxidative stress"/>
    <property type="evidence" value="ECO:0007669"/>
    <property type="project" value="TreeGrafter"/>
</dbReference>
<dbReference type="PANTHER" id="PTHR42737:SF2">
    <property type="entry name" value="GLUTATHIONE REDUCTASE"/>
    <property type="match status" value="1"/>
</dbReference>
<sequence length="451" mass="49428">MAEYDFDLFVIGAGSGGVRAGRMAAAMGVRVGIAEDRYLGGTCVNVGCVPKKLYVYASHYGDDFSEARGFGWQTEKPRFRWETLRDNKSKEIERLNGIYRNLLVSSGCTLIEGRARIVDAHTVAVGDDHYSVERILVATGGWPFVPDIDGREHITTSNEVFDLDTFPERVLVVGGGYIAVEFAGIFAGLGAKTHQIYRGELFLRGFDQEVREFVAEEMRKKDVDLRFNTDVKRIEKAADGSLRVELKDGGILEADCVLYATGRVPNVTNLGLEKVAVRQRDNGAIIVDDQFQTGEASVYALGDVTDRVQLTPVALAEGMALVRNLYDGKAEKVDYDLIPTAVFCQPNIGTVGLSEEQARERYRAIDVYSSSFRALKHTLSGSDERTLMKMIVDSATDRVVGVHMVGGDAGEIIQGIAIAMKAGATKAVFDSTIGIHPTAAEEFVTMRQKTR</sequence>
<dbReference type="SUPFAM" id="SSF51905">
    <property type="entry name" value="FAD/NAD(P)-binding domain"/>
    <property type="match status" value="1"/>
</dbReference>
<feature type="binding site" evidence="11">
    <location>
        <position position="262"/>
    </location>
    <ligand>
        <name>NAD(+)</name>
        <dbReference type="ChEBI" id="CHEBI:57540"/>
    </ligand>
</feature>
<dbReference type="InterPro" id="IPR046952">
    <property type="entry name" value="GSHR/TRXR-like"/>
</dbReference>
<keyword evidence="4 11" id="KW-0274">FAD</keyword>
<name>A0A1A9EXX2_9GAMM</name>
<evidence type="ECO:0000256" key="3">
    <source>
        <dbReference type="ARBA" id="ARBA00022630"/>
    </source>
</evidence>
<evidence type="ECO:0000256" key="1">
    <source>
        <dbReference type="ARBA" id="ARBA00007532"/>
    </source>
</evidence>
<dbReference type="AlphaFoldDB" id="A0A1A9EXX2"/>
<dbReference type="STRING" id="1821621.A8C75_07670"/>
<evidence type="ECO:0000259" key="15">
    <source>
        <dbReference type="Pfam" id="PF02852"/>
    </source>
</evidence>
<dbReference type="OrthoDB" id="9800167at2"/>
<dbReference type="Gene3D" id="3.30.390.30">
    <property type="match status" value="1"/>
</dbReference>
<dbReference type="SUPFAM" id="SSF55424">
    <property type="entry name" value="FAD/NAD-linked reductases, dimerisation (C-terminal) domain"/>
    <property type="match status" value="1"/>
</dbReference>
<dbReference type="RefSeq" id="WP_067380284.1">
    <property type="nucleotide sequence ID" value="NZ_CP015839.1"/>
</dbReference>
<dbReference type="InterPro" id="IPR023753">
    <property type="entry name" value="FAD/NAD-binding_dom"/>
</dbReference>
<dbReference type="KEGG" id="mars:A8C75_07670"/>
<dbReference type="GO" id="GO:0006749">
    <property type="term" value="P:glutathione metabolic process"/>
    <property type="evidence" value="ECO:0007669"/>
    <property type="project" value="InterPro"/>
</dbReference>
<dbReference type="InterPro" id="IPR004099">
    <property type="entry name" value="Pyr_nucl-diS_OxRdtase_dimer"/>
</dbReference>
<feature type="active site" description="Proton acceptor" evidence="10">
    <location>
        <position position="436"/>
    </location>
</feature>
<feature type="domain" description="Pyridine nucleotide-disulphide oxidoreductase dimerisation" evidence="15">
    <location>
        <begin position="338"/>
        <end position="446"/>
    </location>
</feature>
<dbReference type="PRINTS" id="PR00368">
    <property type="entry name" value="FADPNR"/>
</dbReference>
<dbReference type="GO" id="GO:0050661">
    <property type="term" value="F:NADP binding"/>
    <property type="evidence" value="ECO:0007669"/>
    <property type="project" value="InterPro"/>
</dbReference>
<keyword evidence="5 14" id="KW-0521">NADP</keyword>
<dbReference type="InterPro" id="IPR006324">
    <property type="entry name" value="GSHR"/>
</dbReference>
<evidence type="ECO:0000256" key="6">
    <source>
        <dbReference type="ARBA" id="ARBA00023002"/>
    </source>
</evidence>
<protein>
    <recommendedName>
        <fullName evidence="14">Glutathione reductase</fullName>
        <shortName evidence="14">GRase</shortName>
        <ecNumber evidence="14">1.8.1.7</ecNumber>
    </recommendedName>
</protein>
<evidence type="ECO:0000256" key="11">
    <source>
        <dbReference type="PIRSR" id="PIRSR000350-3"/>
    </source>
</evidence>
<dbReference type="Proteomes" id="UP000078070">
    <property type="component" value="Chromosome"/>
</dbReference>
<evidence type="ECO:0000256" key="8">
    <source>
        <dbReference type="ARBA" id="ARBA00023284"/>
    </source>
</evidence>
<feature type="binding site" evidence="11">
    <location>
        <position position="303"/>
    </location>
    <ligand>
        <name>FAD</name>
        <dbReference type="ChEBI" id="CHEBI:57692"/>
    </ligand>
</feature>
<comment type="catalytic activity">
    <reaction evidence="9 14">
        <text>2 glutathione + NADP(+) = glutathione disulfide + NADPH + H(+)</text>
        <dbReference type="Rhea" id="RHEA:11740"/>
        <dbReference type="ChEBI" id="CHEBI:15378"/>
        <dbReference type="ChEBI" id="CHEBI:57783"/>
        <dbReference type="ChEBI" id="CHEBI:57925"/>
        <dbReference type="ChEBI" id="CHEBI:58297"/>
        <dbReference type="ChEBI" id="CHEBI:58349"/>
        <dbReference type="EC" id="1.8.1.7"/>
    </reaction>
</comment>
<dbReference type="InterPro" id="IPR036188">
    <property type="entry name" value="FAD/NAD-bd_sf"/>
</dbReference>
<feature type="binding site" evidence="11">
    <location>
        <begin position="174"/>
        <end position="181"/>
    </location>
    <ligand>
        <name>NAD(+)</name>
        <dbReference type="ChEBI" id="CHEBI:57540"/>
    </ligand>
</feature>
<dbReference type="GO" id="GO:0004362">
    <property type="term" value="F:glutathione-disulfide reductase (NADPH) activity"/>
    <property type="evidence" value="ECO:0007669"/>
    <property type="project" value="UniProtKB-EC"/>
</dbReference>
<keyword evidence="7" id="KW-1015">Disulfide bond</keyword>
<comment type="similarity">
    <text evidence="1 13">Belongs to the class-I pyridine nucleotide-disulfide oxidoreductase family.</text>
</comment>
<dbReference type="Pfam" id="PF07992">
    <property type="entry name" value="Pyr_redox_2"/>
    <property type="match status" value="1"/>
</dbReference>
<keyword evidence="11" id="KW-0547">Nucleotide-binding</keyword>
<evidence type="ECO:0000256" key="9">
    <source>
        <dbReference type="ARBA" id="ARBA00049142"/>
    </source>
</evidence>
<accession>A0A1A9EXX2</accession>
<evidence type="ECO:0000313" key="17">
    <source>
        <dbReference type="EMBL" id="ANG62379.1"/>
    </source>
</evidence>
<feature type="binding site" evidence="11">
    <location>
        <position position="52"/>
    </location>
    <ligand>
        <name>FAD</name>
        <dbReference type="ChEBI" id="CHEBI:57692"/>
    </ligand>
</feature>
<feature type="domain" description="FAD/NAD(P)-binding" evidence="16">
    <location>
        <begin position="6"/>
        <end position="318"/>
    </location>
</feature>
<organism evidence="17 18">
    <name type="scientific">Marinobacterium aestuarii</name>
    <dbReference type="NCBI Taxonomy" id="1821621"/>
    <lineage>
        <taxon>Bacteria</taxon>
        <taxon>Pseudomonadati</taxon>
        <taxon>Pseudomonadota</taxon>
        <taxon>Gammaproteobacteria</taxon>
        <taxon>Oceanospirillales</taxon>
        <taxon>Oceanospirillaceae</taxon>
        <taxon>Marinobacterium</taxon>
    </lineage>
</organism>
<keyword evidence="3 13" id="KW-0285">Flavoprotein</keyword>
<dbReference type="InterPro" id="IPR012999">
    <property type="entry name" value="Pyr_OxRdtase_I_AS"/>
</dbReference>
<keyword evidence="6 13" id="KW-0560">Oxidoreductase</keyword>
<dbReference type="Pfam" id="PF02852">
    <property type="entry name" value="Pyr_redox_dim"/>
    <property type="match status" value="1"/>
</dbReference>
<dbReference type="GO" id="GO:0050660">
    <property type="term" value="F:flavin adenine dinucleotide binding"/>
    <property type="evidence" value="ECO:0007669"/>
    <property type="project" value="InterPro"/>
</dbReference>
<dbReference type="GO" id="GO:0005829">
    <property type="term" value="C:cytosol"/>
    <property type="evidence" value="ECO:0007669"/>
    <property type="project" value="TreeGrafter"/>
</dbReference>
<evidence type="ECO:0000256" key="4">
    <source>
        <dbReference type="ARBA" id="ARBA00022827"/>
    </source>
</evidence>
<dbReference type="NCBIfam" id="TIGR01424">
    <property type="entry name" value="gluta_reduc_2"/>
    <property type="match status" value="1"/>
</dbReference>
<comment type="subunit">
    <text evidence="2">Homodimer.</text>
</comment>
<evidence type="ECO:0000256" key="13">
    <source>
        <dbReference type="RuleBase" id="RU003691"/>
    </source>
</evidence>
<evidence type="ECO:0000256" key="10">
    <source>
        <dbReference type="PIRSR" id="PIRSR000350-2"/>
    </source>
</evidence>
<dbReference type="Gene3D" id="3.50.50.60">
    <property type="entry name" value="FAD/NAD(P)-binding domain"/>
    <property type="match status" value="2"/>
</dbReference>
<gene>
    <name evidence="17" type="ORF">A8C75_07670</name>
</gene>
<dbReference type="PROSITE" id="PS00076">
    <property type="entry name" value="PYRIDINE_REDOX_1"/>
    <property type="match status" value="1"/>
</dbReference>
<dbReference type="InterPro" id="IPR001100">
    <property type="entry name" value="Pyr_nuc-diS_OxRdtase"/>
</dbReference>
<dbReference type="EMBL" id="CP015839">
    <property type="protein sequence ID" value="ANG62379.1"/>
    <property type="molecule type" value="Genomic_DNA"/>
</dbReference>
<feature type="disulfide bond" description="Redox-active" evidence="12">
    <location>
        <begin position="43"/>
        <end position="48"/>
    </location>
</feature>